<feature type="non-terminal residue" evidence="2">
    <location>
        <position position="1"/>
    </location>
</feature>
<dbReference type="EMBL" id="CYRY02008765">
    <property type="protein sequence ID" value="VCW77404.1"/>
    <property type="molecule type" value="Genomic_DNA"/>
</dbReference>
<comment type="caution">
    <text evidence="2">The sequence shown here is derived from an EMBL/GenBank/DDBJ whole genome shotgun (WGS) entry which is preliminary data.</text>
</comment>
<keyword evidence="3" id="KW-1185">Reference proteome</keyword>
<dbReference type="AlphaFoldDB" id="A0A9X9LND5"/>
<organism evidence="2 3">
    <name type="scientific">Gulo gulo</name>
    <name type="common">Wolverine</name>
    <name type="synonym">Gluton</name>
    <dbReference type="NCBI Taxonomy" id="48420"/>
    <lineage>
        <taxon>Eukaryota</taxon>
        <taxon>Metazoa</taxon>
        <taxon>Chordata</taxon>
        <taxon>Craniata</taxon>
        <taxon>Vertebrata</taxon>
        <taxon>Euteleostomi</taxon>
        <taxon>Mammalia</taxon>
        <taxon>Eutheria</taxon>
        <taxon>Laurasiatheria</taxon>
        <taxon>Carnivora</taxon>
        <taxon>Caniformia</taxon>
        <taxon>Musteloidea</taxon>
        <taxon>Mustelidae</taxon>
        <taxon>Guloninae</taxon>
        <taxon>Gulo</taxon>
    </lineage>
</organism>
<feature type="compositionally biased region" description="Low complexity" evidence="1">
    <location>
        <begin position="1"/>
        <end position="16"/>
    </location>
</feature>
<protein>
    <submittedName>
        <fullName evidence="2">Uncharacterized protein</fullName>
    </submittedName>
</protein>
<evidence type="ECO:0000256" key="1">
    <source>
        <dbReference type="SAM" id="MobiDB-lite"/>
    </source>
</evidence>
<feature type="region of interest" description="Disordered" evidence="1">
    <location>
        <begin position="1"/>
        <end position="47"/>
    </location>
</feature>
<name>A0A9X9LND5_GULGU</name>
<reference evidence="2 3" key="1">
    <citation type="submission" date="2018-10" db="EMBL/GenBank/DDBJ databases">
        <authorList>
            <person name="Ekblom R."/>
            <person name="Jareborg N."/>
        </authorList>
    </citation>
    <scope>NUCLEOTIDE SEQUENCE [LARGE SCALE GENOMIC DNA]</scope>
    <source>
        <tissue evidence="2">Muscle</tissue>
    </source>
</reference>
<accession>A0A9X9LND5</accession>
<evidence type="ECO:0000313" key="3">
    <source>
        <dbReference type="Proteomes" id="UP000269945"/>
    </source>
</evidence>
<dbReference type="Proteomes" id="UP000269945">
    <property type="component" value="Unassembled WGS sequence"/>
</dbReference>
<proteinExistence type="predicted"/>
<sequence length="76" mass="7837">DDPVAQGPAGPCQPGGPRSPTSPSLASPLRGLPSLESKRRHSQPAPACDIHQQQRNLVKGCGPHSQGHAAPRTCSV</sequence>
<evidence type="ECO:0000313" key="2">
    <source>
        <dbReference type="EMBL" id="VCW77404.1"/>
    </source>
</evidence>
<gene>
    <name evidence="2" type="ORF">BN2614_LOCUS5</name>
</gene>